<name>A0AAU0UN58_9FIRM</name>
<dbReference type="Pfam" id="PF14242">
    <property type="entry name" value="DUF4342"/>
    <property type="match status" value="1"/>
</dbReference>
<keyword evidence="3" id="KW-1185">Reference proteome</keyword>
<dbReference type="EMBL" id="CP121694">
    <property type="protein sequence ID" value="WRO21289.1"/>
    <property type="molecule type" value="Genomic_DNA"/>
</dbReference>
<protein>
    <submittedName>
        <fullName evidence="2">DUF4342 domain-containing protein</fullName>
    </submittedName>
</protein>
<dbReference type="InterPro" id="IPR025642">
    <property type="entry name" value="DUF4342"/>
</dbReference>
<dbReference type="SUPFAM" id="SSF46934">
    <property type="entry name" value="UBA-like"/>
    <property type="match status" value="1"/>
</dbReference>
<dbReference type="Proteomes" id="UP001329915">
    <property type="component" value="Chromosome"/>
</dbReference>
<dbReference type="CDD" id="cd14360">
    <property type="entry name" value="UBA_NAC_like_bac"/>
    <property type="match status" value="1"/>
</dbReference>
<reference evidence="2 3" key="1">
    <citation type="submission" date="2023-04" db="EMBL/GenBank/DDBJ databases">
        <authorList>
            <person name="Hsu D."/>
        </authorList>
    </citation>
    <scope>NUCLEOTIDE SEQUENCE [LARGE SCALE GENOMIC DNA]</scope>
    <source>
        <strain evidence="2 3">MK1</strain>
    </source>
</reference>
<evidence type="ECO:0000259" key="1">
    <source>
        <dbReference type="Pfam" id="PF14242"/>
    </source>
</evidence>
<evidence type="ECO:0000313" key="2">
    <source>
        <dbReference type="EMBL" id="WRO21289.1"/>
    </source>
</evidence>
<organism evidence="2 3">
    <name type="scientific">Metallumcola ferriviriculae</name>
    <dbReference type="NCBI Taxonomy" id="3039180"/>
    <lineage>
        <taxon>Bacteria</taxon>
        <taxon>Bacillati</taxon>
        <taxon>Bacillota</taxon>
        <taxon>Clostridia</taxon>
        <taxon>Neomoorellales</taxon>
        <taxon>Desulfitibacteraceae</taxon>
        <taxon>Metallumcola</taxon>
    </lineage>
</organism>
<proteinExistence type="predicted"/>
<dbReference type="InterPro" id="IPR009060">
    <property type="entry name" value="UBA-like_sf"/>
</dbReference>
<dbReference type="RefSeq" id="WP_366924141.1">
    <property type="nucleotide sequence ID" value="NZ_CP121694.1"/>
</dbReference>
<dbReference type="AlphaFoldDB" id="A0AAU0UN58"/>
<feature type="domain" description="DUF4342" evidence="1">
    <location>
        <begin position="44"/>
        <end position="125"/>
    </location>
</feature>
<sequence length="145" mass="16086">MDELAKIDQIRQRLDVSYKEAKEALDQADGDVVKAIIDLEEEKQHFDHQFHEHGSKLMAQIKHIFQKGNVTKVRLKKDNETVLEIPATVGALGVVGALSSAPLAIIAGIGTVTAMTKNYKLEIVRPDGTVEEKPLYPEVDPTEKE</sequence>
<dbReference type="KEGG" id="dbc:MFMK1_001092"/>
<accession>A0AAU0UN58</accession>
<dbReference type="Gene3D" id="1.10.8.10">
    <property type="entry name" value="DNA helicase RuvA subunit, C-terminal domain"/>
    <property type="match status" value="1"/>
</dbReference>
<evidence type="ECO:0000313" key="3">
    <source>
        <dbReference type="Proteomes" id="UP001329915"/>
    </source>
</evidence>
<gene>
    <name evidence="2" type="ORF">MFMK1_001092</name>
</gene>